<organism evidence="2 3">
    <name type="scientific">Rossellomorea marisflavi</name>
    <dbReference type="NCBI Taxonomy" id="189381"/>
    <lineage>
        <taxon>Bacteria</taxon>
        <taxon>Bacillati</taxon>
        <taxon>Bacillota</taxon>
        <taxon>Bacilli</taxon>
        <taxon>Bacillales</taxon>
        <taxon>Bacillaceae</taxon>
        <taxon>Rossellomorea</taxon>
    </lineage>
</organism>
<dbReference type="CDD" id="cd04301">
    <property type="entry name" value="NAT_SF"/>
    <property type="match status" value="1"/>
</dbReference>
<dbReference type="SUPFAM" id="SSF55729">
    <property type="entry name" value="Acyl-CoA N-acyltransferases (Nat)"/>
    <property type="match status" value="1"/>
</dbReference>
<dbReference type="OrthoDB" id="9796171at2"/>
<reference evidence="3" key="1">
    <citation type="submission" date="2015-07" db="EMBL/GenBank/DDBJ databases">
        <title>Fjat-14235 jcm11544.</title>
        <authorList>
            <person name="Liu B."/>
            <person name="Wang J."/>
            <person name="Zhu Y."/>
            <person name="Liu G."/>
            <person name="Chen Q."/>
            <person name="Chen Z."/>
            <person name="Lan J."/>
            <person name="Che J."/>
            <person name="Ge C."/>
            <person name="Shi H."/>
            <person name="Pan Z."/>
            <person name="Liu X."/>
        </authorList>
    </citation>
    <scope>NUCLEOTIDE SEQUENCE [LARGE SCALE GENOMIC DNA]</scope>
    <source>
        <strain evidence="3">JCM 11544</strain>
    </source>
</reference>
<gene>
    <name evidence="2" type="ORF">AF331_07830</name>
</gene>
<dbReference type="EMBL" id="LGUE01000001">
    <property type="protein sequence ID" value="KON92342.1"/>
    <property type="molecule type" value="Genomic_DNA"/>
</dbReference>
<comment type="caution">
    <text evidence="2">The sequence shown here is derived from an EMBL/GenBank/DDBJ whole genome shotgun (WGS) entry which is preliminary data.</text>
</comment>
<protein>
    <submittedName>
        <fullName evidence="2">Acetyltransferase</fullName>
    </submittedName>
</protein>
<keyword evidence="3" id="KW-1185">Reference proteome</keyword>
<evidence type="ECO:0000259" key="1">
    <source>
        <dbReference type="PROSITE" id="PS51186"/>
    </source>
</evidence>
<dbReference type="GO" id="GO:0004343">
    <property type="term" value="F:glucosamine 6-phosphate N-acetyltransferase activity"/>
    <property type="evidence" value="ECO:0007669"/>
    <property type="project" value="TreeGrafter"/>
</dbReference>
<sequence>MKHSDSERKISKLHTKIASTEEQLQEVFSIRKTVFVGEQNVPPEDEIDQHEEQSTHFLLYDEDQPVGAGRFRIVDGKGKAERICILSSLRGRGAGREIMKAIEEYAREMSLPILKLNAQSQAIPFYEKLGYEIVSDEFLDAGIPHRTMEKAL</sequence>
<dbReference type="InterPro" id="IPR039143">
    <property type="entry name" value="GNPNAT1-like"/>
</dbReference>
<dbReference type="PANTHER" id="PTHR13355:SF11">
    <property type="entry name" value="GLUCOSAMINE 6-PHOSPHATE N-ACETYLTRANSFERASE"/>
    <property type="match status" value="1"/>
</dbReference>
<dbReference type="PATRIC" id="fig|189381.12.peg.1727"/>
<name>A0A0M0GS94_9BACI</name>
<dbReference type="Proteomes" id="UP000037405">
    <property type="component" value="Unassembled WGS sequence"/>
</dbReference>
<accession>A0A0M0GS94</accession>
<feature type="domain" description="N-acetyltransferase" evidence="1">
    <location>
        <begin position="13"/>
        <end position="152"/>
    </location>
</feature>
<evidence type="ECO:0000313" key="3">
    <source>
        <dbReference type="Proteomes" id="UP000037405"/>
    </source>
</evidence>
<dbReference type="InterPro" id="IPR000182">
    <property type="entry name" value="GNAT_dom"/>
</dbReference>
<keyword evidence="2" id="KW-0808">Transferase</keyword>
<evidence type="ECO:0000313" key="2">
    <source>
        <dbReference type="EMBL" id="KON92342.1"/>
    </source>
</evidence>
<dbReference type="PANTHER" id="PTHR13355">
    <property type="entry name" value="GLUCOSAMINE 6-PHOSPHATE N-ACETYLTRANSFERASE"/>
    <property type="match status" value="1"/>
</dbReference>
<dbReference type="Gene3D" id="3.40.630.30">
    <property type="match status" value="1"/>
</dbReference>
<proteinExistence type="predicted"/>
<dbReference type="STRING" id="189381.GCA_900166615_02688"/>
<dbReference type="AlphaFoldDB" id="A0A0M0GS94"/>
<dbReference type="Pfam" id="PF13673">
    <property type="entry name" value="Acetyltransf_10"/>
    <property type="match status" value="1"/>
</dbReference>
<dbReference type="InterPro" id="IPR016181">
    <property type="entry name" value="Acyl_CoA_acyltransferase"/>
</dbReference>
<dbReference type="PROSITE" id="PS51186">
    <property type="entry name" value="GNAT"/>
    <property type="match status" value="1"/>
</dbReference>